<feature type="compositionally biased region" description="Low complexity" evidence="2">
    <location>
        <begin position="241"/>
        <end position="256"/>
    </location>
</feature>
<evidence type="ECO:0000256" key="2">
    <source>
        <dbReference type="SAM" id="MobiDB-lite"/>
    </source>
</evidence>
<feature type="coiled-coil region" evidence="1">
    <location>
        <begin position="70"/>
        <end position="97"/>
    </location>
</feature>
<gene>
    <name evidence="3" type="ORF">EVAR_3966_1</name>
</gene>
<accession>A0A4C1STV1</accession>
<evidence type="ECO:0000313" key="3">
    <source>
        <dbReference type="EMBL" id="GBP04630.1"/>
    </source>
</evidence>
<dbReference type="OrthoDB" id="7486109at2759"/>
<name>A0A4C1STV1_EUMVA</name>
<evidence type="ECO:0000256" key="1">
    <source>
        <dbReference type="SAM" id="Coils"/>
    </source>
</evidence>
<protein>
    <submittedName>
        <fullName evidence="3">Uncharacterized protein</fullName>
    </submittedName>
</protein>
<dbReference type="Proteomes" id="UP000299102">
    <property type="component" value="Unassembled WGS sequence"/>
</dbReference>
<dbReference type="EMBL" id="BGZK01000014">
    <property type="protein sequence ID" value="GBP04630.1"/>
    <property type="molecule type" value="Genomic_DNA"/>
</dbReference>
<dbReference type="STRING" id="151549.A0A4C1STV1"/>
<feature type="compositionally biased region" description="Polar residues" evidence="2">
    <location>
        <begin position="169"/>
        <end position="179"/>
    </location>
</feature>
<keyword evidence="4" id="KW-1185">Reference proteome</keyword>
<evidence type="ECO:0000313" key="4">
    <source>
        <dbReference type="Proteomes" id="UP000299102"/>
    </source>
</evidence>
<feature type="region of interest" description="Disordered" evidence="2">
    <location>
        <begin position="160"/>
        <end position="261"/>
    </location>
</feature>
<reference evidence="3 4" key="1">
    <citation type="journal article" date="2019" name="Commun. Biol.">
        <title>The bagworm genome reveals a unique fibroin gene that provides high tensile strength.</title>
        <authorList>
            <person name="Kono N."/>
            <person name="Nakamura H."/>
            <person name="Ohtoshi R."/>
            <person name="Tomita M."/>
            <person name="Numata K."/>
            <person name="Arakawa K."/>
        </authorList>
    </citation>
    <scope>NUCLEOTIDE SEQUENCE [LARGE SCALE GENOMIC DNA]</scope>
</reference>
<comment type="caution">
    <text evidence="3">The sequence shown here is derived from an EMBL/GenBank/DDBJ whole genome shotgun (WGS) entry which is preliminary data.</text>
</comment>
<proteinExistence type="predicted"/>
<organism evidence="3 4">
    <name type="scientific">Eumeta variegata</name>
    <name type="common">Bagworm moth</name>
    <name type="synonym">Eumeta japonica</name>
    <dbReference type="NCBI Taxonomy" id="151549"/>
    <lineage>
        <taxon>Eukaryota</taxon>
        <taxon>Metazoa</taxon>
        <taxon>Ecdysozoa</taxon>
        <taxon>Arthropoda</taxon>
        <taxon>Hexapoda</taxon>
        <taxon>Insecta</taxon>
        <taxon>Pterygota</taxon>
        <taxon>Neoptera</taxon>
        <taxon>Endopterygota</taxon>
        <taxon>Lepidoptera</taxon>
        <taxon>Glossata</taxon>
        <taxon>Ditrysia</taxon>
        <taxon>Tineoidea</taxon>
        <taxon>Psychidae</taxon>
        <taxon>Oiketicinae</taxon>
        <taxon>Eumeta</taxon>
    </lineage>
</organism>
<sequence length="269" mass="29692">MRIFGTPVAQSNLAEHRALVEGKLSALAKYGARLDAAIAWAMEARTRMAIARDLPPAESARIHDSLAASVKDRESDVREILENYNNIERECLAARQTVSPEVREKVIKLREDWTFVRARGDNDPRVASDNSRLSSEPVRVVSESVRLSSEPIRVVTESVRLSSEPMRVSSDNVRLSSESARVVSDRASPGPETRESPERRSSTDLRRSLPRQSSESDSRKSSVDSQASAGTRKQPNVVETASGPRLRPRGGPARPSARCDDRKIILTAL</sequence>
<dbReference type="AlphaFoldDB" id="A0A4C1STV1"/>
<keyword evidence="1" id="KW-0175">Coiled coil</keyword>
<feature type="compositionally biased region" description="Basic and acidic residues" evidence="2">
    <location>
        <begin position="192"/>
        <end position="207"/>
    </location>
</feature>